<evidence type="ECO:0000259" key="19">
    <source>
        <dbReference type="PROSITE" id="PS50008"/>
    </source>
</evidence>
<dbReference type="InterPro" id="IPR036028">
    <property type="entry name" value="SH3-like_dom_sf"/>
</dbReference>
<dbReference type="FunFam" id="3.20.20.190:FF:000004">
    <property type="entry name" value="1-phosphatidylinositol 4,5-bisphosphate phosphodiesterase gamma"/>
    <property type="match status" value="1"/>
</dbReference>
<dbReference type="Gene3D" id="3.20.20.190">
    <property type="entry name" value="Phosphatidylinositol (PI) phosphodiesterase"/>
    <property type="match status" value="2"/>
</dbReference>
<dbReference type="Pfam" id="PF00018">
    <property type="entry name" value="SH3_1"/>
    <property type="match status" value="1"/>
</dbReference>
<dbReference type="GO" id="GO:0010634">
    <property type="term" value="P:positive regulation of epithelial cell migration"/>
    <property type="evidence" value="ECO:0007669"/>
    <property type="project" value="TreeGrafter"/>
</dbReference>
<dbReference type="SUPFAM" id="SSF50729">
    <property type="entry name" value="PH domain-like"/>
    <property type="match status" value="2"/>
</dbReference>
<evidence type="ECO:0000313" key="21">
    <source>
        <dbReference type="Proteomes" id="UP000268350"/>
    </source>
</evidence>
<evidence type="ECO:0000313" key="20">
    <source>
        <dbReference type="EMBL" id="SPP89523.1"/>
    </source>
</evidence>
<dbReference type="Pfam" id="PF23329">
    <property type="entry name" value="EF_HAND_1_PLCG"/>
    <property type="match status" value="1"/>
</dbReference>
<dbReference type="CDD" id="cd13362">
    <property type="entry name" value="PH_PLC_gamma"/>
    <property type="match status" value="1"/>
</dbReference>
<dbReference type="GO" id="GO:0046488">
    <property type="term" value="P:phosphatidylinositol metabolic process"/>
    <property type="evidence" value="ECO:0007669"/>
    <property type="project" value="TreeGrafter"/>
</dbReference>
<dbReference type="GO" id="GO:0048468">
    <property type="term" value="P:cell development"/>
    <property type="evidence" value="ECO:0007669"/>
    <property type="project" value="UniProtKB-ARBA"/>
</dbReference>
<dbReference type="InterPro" id="IPR000980">
    <property type="entry name" value="SH2"/>
</dbReference>
<dbReference type="Pfam" id="PF00168">
    <property type="entry name" value="C2"/>
    <property type="match status" value="1"/>
</dbReference>
<dbReference type="InterPro" id="IPR011992">
    <property type="entry name" value="EF-hand-dom_pair"/>
</dbReference>
<dbReference type="AlphaFoldDB" id="A0A3B0K862"/>
<dbReference type="Gene3D" id="3.30.505.10">
    <property type="entry name" value="SH2 domain"/>
    <property type="match status" value="2"/>
</dbReference>
<keyword evidence="7 11" id="KW-0727">SH2 domain</keyword>
<evidence type="ECO:0000256" key="10">
    <source>
        <dbReference type="PIRNR" id="PIRNR000952"/>
    </source>
</evidence>
<dbReference type="PROSITE" id="PS50002">
    <property type="entry name" value="SH3"/>
    <property type="match status" value="1"/>
</dbReference>
<feature type="compositionally biased region" description="Gly residues" evidence="14">
    <location>
        <begin position="498"/>
        <end position="511"/>
    </location>
</feature>
<evidence type="ECO:0000256" key="7">
    <source>
        <dbReference type="ARBA" id="ARBA00022999"/>
    </source>
</evidence>
<evidence type="ECO:0000256" key="4">
    <source>
        <dbReference type="ARBA" id="ARBA00022801"/>
    </source>
</evidence>
<comment type="cofactor">
    <cofactor evidence="1">
        <name>Ca(2+)</name>
        <dbReference type="ChEBI" id="CHEBI:29108"/>
    </cofactor>
</comment>
<dbReference type="InterPro" id="IPR001711">
    <property type="entry name" value="PLipase_C_Pinositol-sp_Y"/>
</dbReference>
<dbReference type="InterPro" id="IPR001452">
    <property type="entry name" value="SH3_domain"/>
</dbReference>
<dbReference type="OrthoDB" id="269822at2759"/>
<feature type="domain" description="SH3" evidence="16">
    <location>
        <begin position="851"/>
        <end position="911"/>
    </location>
</feature>
<dbReference type="InterPro" id="IPR036860">
    <property type="entry name" value="SH2_dom_sf"/>
</dbReference>
<dbReference type="SUPFAM" id="SSF55550">
    <property type="entry name" value="SH2 domain"/>
    <property type="match status" value="2"/>
</dbReference>
<sequence length="1263" mass="144619">MSCFSAMNAPLLGEMEQTIGMLERGTIVTKLYGKQRRPDRRHLMLIRETRQLLWSTVAAHTPRTDFEGTIQLREIREIRVGKHSKEFRLFADDCQRYENSKCFVILYGNHFKLKSFSVVALSEIEADNWVRGLRYMVKDTVNASYPLQIDRWLRREYYQIENVNSHSAKSSEQSQTQVTIKDFKMFLASVSCKMTTSKFMECFTDDVRRKHDLKFDDFSRLYQKLLLPQSFANILCGGTAISSTFPYSEDQQTVRPAELKRFLETEQRDLNVGELNAGSIAGFIREFVQDVERDVQEPYLTLSEFVDYLFSKQNDLWNSKYDAIFMDMNLPLSSYWIASSHNTYLTGDQFSSESSCEAYARALRMGCRCIELDCWNGPDNLPYIFHGHTMTSKIKFMDVVKTIKDHAFTTSEYPVILSIEQNCSLEQQRNMAQALIEVFGDMLLTQPCDRNEQHLPSPYQLRRKIILKHKKLPQYDETTFSGVGITNGGITGAAAAAAGGGGGGGGGGGAGSSLTHRSSLGGGVGENEGDNMRKVFKEGLLYFKDPVDKSWNLYQFVLTQQELIYSSEISESHRNGTSEDDDFGLSSSCSLNNTMQQKQKDTSANDELHFGENWFHGKLEGGRKEADDLLQKYKHLGDGTFLVRESATFVGDYSLSFWRRNRPNHCRIKLKHESGSIRYYLVENFIFDSLYSLIVYYRKNMLRSSEFSIILKEPVPQPKKHEDQDWFHPNTTKEQAEQGLFKLEIGSFLVRPSVQSINAFVISFTINRKIKHCRIIQEGRLYAIDTMQFESLVSLIHYYTRNPLYRNVKLCHPVSQDLLRQALAEHAQQGDHSGGQSDGNGASNYMGSNLEEHVTCKALYSYKANKPDELSFPKHAIITNVQRNNTMWWIGDYGGMIKKHLPANYVKVIDAATEDYNSVNEEGTDGRTDSIEIYGAVASLFESNEPGIIFKLQIQTPTMQNPFVIGFDNQETAYEWIKAIQEAALIASQLATERRKKERTARVAKEMSDLIIYFRSVPFREHSWIFQEMSSFPETKAEKQFFQQNTPLFLSYHRNQISRVYPKGQRLDSSNFNPMPFWNIGSQMIALNYQTGDKAMQLNQAKFRNNGQCGYILKPSFMKLETFNPNNPLSDGLNEVRVIIRLIAARHLFRGGKSNNPQIVVEIIGASFDTGIKYRTKVNENGFNPVWNEACEFTVRNPQFAILRFEVQDEDMFAETHFIAQACYPLTSVRQGYRSVILRNKFSEELELSSLLVNIKITNITST</sequence>
<accession>A0A3B0K862</accession>
<dbReference type="InterPro" id="IPR011993">
    <property type="entry name" value="PH-like_dom_sf"/>
</dbReference>
<dbReference type="InterPro" id="IPR001192">
    <property type="entry name" value="PI-PLC_fam"/>
</dbReference>
<dbReference type="PANTHER" id="PTHR10336">
    <property type="entry name" value="PHOSPHOINOSITIDE-SPECIFIC PHOSPHOLIPASE C FAMILY PROTEIN"/>
    <property type="match status" value="1"/>
</dbReference>
<feature type="domain" description="SH2" evidence="15">
    <location>
        <begin position="614"/>
        <end position="715"/>
    </location>
</feature>
<dbReference type="SUPFAM" id="SSF51695">
    <property type="entry name" value="PLC-like phosphodiesterases"/>
    <property type="match status" value="1"/>
</dbReference>
<organism evidence="20 21">
    <name type="scientific">Drosophila guanche</name>
    <name type="common">Fruit fly</name>
    <dbReference type="NCBI Taxonomy" id="7266"/>
    <lineage>
        <taxon>Eukaryota</taxon>
        <taxon>Metazoa</taxon>
        <taxon>Ecdysozoa</taxon>
        <taxon>Arthropoda</taxon>
        <taxon>Hexapoda</taxon>
        <taxon>Insecta</taxon>
        <taxon>Pterygota</taxon>
        <taxon>Neoptera</taxon>
        <taxon>Endopterygota</taxon>
        <taxon>Diptera</taxon>
        <taxon>Brachycera</taxon>
        <taxon>Muscomorpha</taxon>
        <taxon>Ephydroidea</taxon>
        <taxon>Drosophilidae</taxon>
        <taxon>Drosophila</taxon>
        <taxon>Sophophora</taxon>
    </lineage>
</organism>
<dbReference type="SUPFAM" id="SSF49562">
    <property type="entry name" value="C2 domain (Calcium/lipid-binding domain, CaLB)"/>
    <property type="match status" value="1"/>
</dbReference>
<keyword evidence="5" id="KW-0106">Calcium</keyword>
<keyword evidence="9 10" id="KW-0807">Transducer</keyword>
<dbReference type="CDD" id="cd16201">
    <property type="entry name" value="EFh_PI-PLCgamma"/>
    <property type="match status" value="1"/>
</dbReference>
<dbReference type="Proteomes" id="UP000268350">
    <property type="component" value="Unassembled WGS sequence"/>
</dbReference>
<dbReference type="Gene3D" id="2.30.29.30">
    <property type="entry name" value="Pleckstrin-homology domain (PH domain)/Phosphotyrosine-binding domain (PTB)"/>
    <property type="match status" value="2"/>
</dbReference>
<dbReference type="InterPro" id="IPR035024">
    <property type="entry name" value="PLC-gamma_N-SH2"/>
</dbReference>
<dbReference type="PROSITE" id="PS50007">
    <property type="entry name" value="PIPLC_X_DOMAIN"/>
    <property type="match status" value="1"/>
</dbReference>
<dbReference type="GO" id="GO:0048015">
    <property type="term" value="P:phosphatidylinositol-mediated signaling"/>
    <property type="evidence" value="ECO:0007669"/>
    <property type="project" value="TreeGrafter"/>
</dbReference>
<dbReference type="CDD" id="cd00275">
    <property type="entry name" value="C2_PLC_like"/>
    <property type="match status" value="1"/>
</dbReference>
<dbReference type="PRINTS" id="PR00390">
    <property type="entry name" value="PHPHLIPASEC"/>
</dbReference>
<dbReference type="Pfam" id="PF00017">
    <property type="entry name" value="SH2"/>
    <property type="match status" value="2"/>
</dbReference>
<dbReference type="Pfam" id="PF16457">
    <property type="entry name" value="PH_12"/>
    <property type="match status" value="1"/>
</dbReference>
<dbReference type="Pfam" id="PF23583">
    <property type="entry name" value="EF_HAND_2_PLCG"/>
    <property type="match status" value="1"/>
</dbReference>
<dbReference type="Gene3D" id="2.30.30.40">
    <property type="entry name" value="SH3 Domains"/>
    <property type="match status" value="1"/>
</dbReference>
<dbReference type="CDD" id="cd10341">
    <property type="entry name" value="SH2_N-SH2_PLC_gamma_like"/>
    <property type="match status" value="1"/>
</dbReference>
<dbReference type="FunFam" id="3.20.20.190:FF:000043">
    <property type="entry name" value="1-phosphatidylinositol 4,5-bisphosphate phosphodiesterase gamma"/>
    <property type="match status" value="1"/>
</dbReference>
<dbReference type="SMART" id="SM00252">
    <property type="entry name" value="SH2"/>
    <property type="match status" value="2"/>
</dbReference>
<evidence type="ECO:0000259" key="17">
    <source>
        <dbReference type="PROSITE" id="PS50003"/>
    </source>
</evidence>
<dbReference type="PROSITE" id="PS50003">
    <property type="entry name" value="PH_DOMAIN"/>
    <property type="match status" value="1"/>
</dbReference>
<feature type="domain" description="PH" evidence="17">
    <location>
        <begin position="20"/>
        <end position="138"/>
    </location>
</feature>
<evidence type="ECO:0000256" key="1">
    <source>
        <dbReference type="ARBA" id="ARBA00001913"/>
    </source>
</evidence>
<dbReference type="GO" id="GO:0004435">
    <property type="term" value="F:phosphatidylinositol-4,5-bisphosphate phospholipase C activity"/>
    <property type="evidence" value="ECO:0007669"/>
    <property type="project" value="UniProtKB-UniRule"/>
</dbReference>
<keyword evidence="4 10" id="KW-0378">Hydrolase</keyword>
<dbReference type="FunFam" id="2.30.30.40:FF:000351">
    <property type="entry name" value="1-phosphatidylinositol 4,5-bisphosphate phosphodiesterase gamma"/>
    <property type="match status" value="1"/>
</dbReference>
<dbReference type="InterPro" id="IPR017946">
    <property type="entry name" value="PLC-like_Pdiesterase_TIM-brl"/>
</dbReference>
<gene>
    <name evidence="20" type="ORF">DGUA_6G019685</name>
</gene>
<dbReference type="InterPro" id="IPR056586">
    <property type="entry name" value="EF-hand_PLCG1"/>
</dbReference>
<dbReference type="SMART" id="SM00326">
    <property type="entry name" value="SH3"/>
    <property type="match status" value="1"/>
</dbReference>
<dbReference type="SMART" id="SM00149">
    <property type="entry name" value="PLCYc"/>
    <property type="match status" value="1"/>
</dbReference>
<dbReference type="PANTHER" id="PTHR10336:SF159">
    <property type="entry name" value="1-PHOSPHATIDYLINOSITOL 4,5-BISPHOSPHATE PHOSPHODIESTERASE GAMMA"/>
    <property type="match status" value="1"/>
</dbReference>
<protein>
    <recommendedName>
        <fullName evidence="10">1-phosphatidylinositol 4,5-bisphosphate phosphodiesterase gamma</fullName>
        <ecNumber evidence="10">3.1.4.11</ecNumber>
    </recommendedName>
</protein>
<dbReference type="GO" id="GO:0009653">
    <property type="term" value="P:anatomical structure morphogenesis"/>
    <property type="evidence" value="ECO:0007669"/>
    <property type="project" value="UniProtKB-ARBA"/>
</dbReference>
<dbReference type="Gene3D" id="1.10.238.10">
    <property type="entry name" value="EF-hand"/>
    <property type="match status" value="1"/>
</dbReference>
<dbReference type="InterPro" id="IPR035892">
    <property type="entry name" value="C2_domain_sf"/>
</dbReference>
<evidence type="ECO:0000256" key="12">
    <source>
        <dbReference type="PROSITE-ProRule" id="PRU00192"/>
    </source>
</evidence>
<dbReference type="Pfam" id="PF00388">
    <property type="entry name" value="PI-PLC-X"/>
    <property type="match status" value="1"/>
</dbReference>
<dbReference type="CDD" id="cd08592">
    <property type="entry name" value="PI-PLCc_gamma"/>
    <property type="match status" value="1"/>
</dbReference>
<proteinExistence type="predicted"/>
<keyword evidence="21" id="KW-1185">Reference proteome</keyword>
<dbReference type="SUPFAM" id="SSF50044">
    <property type="entry name" value="SH3-domain"/>
    <property type="match status" value="1"/>
</dbReference>
<dbReference type="InterPro" id="IPR057061">
    <property type="entry name" value="PLCG_EF-hand_2"/>
</dbReference>
<dbReference type="SMART" id="SM00148">
    <property type="entry name" value="PLCXc"/>
    <property type="match status" value="1"/>
</dbReference>
<dbReference type="EMBL" id="OUUW01000021">
    <property type="protein sequence ID" value="SPP89523.1"/>
    <property type="molecule type" value="Genomic_DNA"/>
</dbReference>
<dbReference type="PIRSF" id="PIRSF000952">
    <property type="entry name" value="PLC-gamma"/>
    <property type="match status" value="1"/>
</dbReference>
<keyword evidence="3" id="KW-0677">Repeat</keyword>
<dbReference type="Gene3D" id="2.60.40.150">
    <property type="entry name" value="C2 domain"/>
    <property type="match status" value="1"/>
</dbReference>
<evidence type="ECO:0000259" key="16">
    <source>
        <dbReference type="PROSITE" id="PS50002"/>
    </source>
</evidence>
<evidence type="ECO:0000256" key="8">
    <source>
        <dbReference type="ARBA" id="ARBA00023098"/>
    </source>
</evidence>
<dbReference type="SMART" id="SM00233">
    <property type="entry name" value="PH"/>
    <property type="match status" value="1"/>
</dbReference>
<feature type="domain" description="PI-PLC Y-box" evidence="19">
    <location>
        <begin position="1007"/>
        <end position="1119"/>
    </location>
</feature>
<dbReference type="GO" id="GO:0009395">
    <property type="term" value="P:phospholipid catabolic process"/>
    <property type="evidence" value="ECO:0007669"/>
    <property type="project" value="UniProtKB-UniRule"/>
</dbReference>
<evidence type="ECO:0000259" key="18">
    <source>
        <dbReference type="PROSITE" id="PS50004"/>
    </source>
</evidence>
<dbReference type="CDD" id="cd11825">
    <property type="entry name" value="SH3_PLCgamma"/>
    <property type="match status" value="1"/>
</dbReference>
<keyword evidence="6 10" id="KW-0442">Lipid degradation</keyword>
<dbReference type="EC" id="3.1.4.11" evidence="10"/>
<keyword evidence="8 10" id="KW-0443">Lipid metabolism</keyword>
<feature type="region of interest" description="Disordered" evidence="14">
    <location>
        <begin position="498"/>
        <end position="526"/>
    </location>
</feature>
<evidence type="ECO:0000256" key="3">
    <source>
        <dbReference type="ARBA" id="ARBA00022737"/>
    </source>
</evidence>
<evidence type="ECO:0000256" key="2">
    <source>
        <dbReference type="ARBA" id="ARBA00022443"/>
    </source>
</evidence>
<evidence type="ECO:0000256" key="13">
    <source>
        <dbReference type="RuleBase" id="RU361133"/>
    </source>
</evidence>
<evidence type="ECO:0000256" key="5">
    <source>
        <dbReference type="ARBA" id="ARBA00022837"/>
    </source>
</evidence>
<dbReference type="SUPFAM" id="SSF47473">
    <property type="entry name" value="EF-hand"/>
    <property type="match status" value="1"/>
</dbReference>
<comment type="catalytic activity">
    <reaction evidence="10 13">
        <text>a 1,2-diacyl-sn-glycero-3-phospho-(1D-myo-inositol-4,5-bisphosphate) + H2O = 1D-myo-inositol 1,4,5-trisphosphate + a 1,2-diacyl-sn-glycerol + H(+)</text>
        <dbReference type="Rhea" id="RHEA:33179"/>
        <dbReference type="ChEBI" id="CHEBI:15377"/>
        <dbReference type="ChEBI" id="CHEBI:15378"/>
        <dbReference type="ChEBI" id="CHEBI:17815"/>
        <dbReference type="ChEBI" id="CHEBI:58456"/>
        <dbReference type="ChEBI" id="CHEBI:203600"/>
        <dbReference type="EC" id="3.1.4.11"/>
    </reaction>
</comment>
<feature type="domain" description="C2" evidence="18">
    <location>
        <begin position="1119"/>
        <end position="1240"/>
    </location>
</feature>
<feature type="domain" description="SH2" evidence="15">
    <location>
        <begin position="726"/>
        <end position="814"/>
    </location>
</feature>
<dbReference type="InterPro" id="IPR000909">
    <property type="entry name" value="PLipase_C_PInositol-sp_X_dom"/>
</dbReference>
<comment type="function">
    <text evidence="10">Mediates the production of the second messenger molecules diacylglycerol (DAG) and inositol 1,4,5-trisphosphate (IP3). Plays an important role in the regulation of intracellular signaling cascades.</text>
</comment>
<dbReference type="GO" id="GO:0051209">
    <property type="term" value="P:release of sequestered calcium ion into cytosol"/>
    <property type="evidence" value="ECO:0007669"/>
    <property type="project" value="TreeGrafter"/>
</dbReference>
<dbReference type="FunFam" id="2.60.40.150:FF:000199">
    <property type="entry name" value="1-phosphatidylinositol 4,5-bisphosphate phosphodiesterase gamma"/>
    <property type="match status" value="1"/>
</dbReference>
<dbReference type="InterPro" id="IPR001849">
    <property type="entry name" value="PH_domain"/>
</dbReference>
<dbReference type="PRINTS" id="PR00401">
    <property type="entry name" value="SH2DOMAIN"/>
</dbReference>
<evidence type="ECO:0000256" key="6">
    <source>
        <dbReference type="ARBA" id="ARBA00022963"/>
    </source>
</evidence>
<dbReference type="PROSITE" id="PS50008">
    <property type="entry name" value="PIPLC_Y_DOMAIN"/>
    <property type="match status" value="1"/>
</dbReference>
<dbReference type="OMA" id="NSICDPR"/>
<feature type="region of interest" description="Disordered" evidence="14">
    <location>
        <begin position="825"/>
        <end position="844"/>
    </location>
</feature>
<evidence type="ECO:0000256" key="14">
    <source>
        <dbReference type="SAM" id="MobiDB-lite"/>
    </source>
</evidence>
<keyword evidence="2 12" id="KW-0728">SH3 domain</keyword>
<reference evidence="21" key="1">
    <citation type="submission" date="2018-01" db="EMBL/GenBank/DDBJ databases">
        <authorList>
            <person name="Alioto T."/>
            <person name="Alioto T."/>
        </authorList>
    </citation>
    <scope>NUCLEOTIDE SEQUENCE [LARGE SCALE GENOMIC DNA]</scope>
</reference>
<evidence type="ECO:0000256" key="9">
    <source>
        <dbReference type="ARBA" id="ARBA00023224"/>
    </source>
</evidence>
<evidence type="ECO:0000256" key="11">
    <source>
        <dbReference type="PROSITE-ProRule" id="PRU00191"/>
    </source>
</evidence>
<dbReference type="SMART" id="SM00239">
    <property type="entry name" value="C2"/>
    <property type="match status" value="1"/>
</dbReference>
<dbReference type="PROSITE" id="PS50004">
    <property type="entry name" value="C2"/>
    <property type="match status" value="1"/>
</dbReference>
<dbReference type="PROSITE" id="PS50001">
    <property type="entry name" value="SH2"/>
    <property type="match status" value="2"/>
</dbReference>
<dbReference type="Pfam" id="PF00387">
    <property type="entry name" value="PI-PLC-Y"/>
    <property type="match status" value="1"/>
</dbReference>
<name>A0A3B0K862_DROGU</name>
<dbReference type="GO" id="GO:0032587">
    <property type="term" value="C:ruffle membrane"/>
    <property type="evidence" value="ECO:0007669"/>
    <property type="project" value="TreeGrafter"/>
</dbReference>
<dbReference type="STRING" id="7266.A0A3B0K862"/>
<dbReference type="InterPro" id="IPR016279">
    <property type="entry name" value="PLC-gamma"/>
</dbReference>
<evidence type="ECO:0000259" key="15">
    <source>
        <dbReference type="PROSITE" id="PS50001"/>
    </source>
</evidence>
<dbReference type="FunFam" id="3.30.505.10:FF:000011">
    <property type="entry name" value="1-phosphatidylinositol 4,5-bisphosphate phosphodiesterase gamma"/>
    <property type="match status" value="1"/>
</dbReference>
<dbReference type="InterPro" id="IPR000008">
    <property type="entry name" value="C2_dom"/>
</dbReference>